<name>A0A9P6XDU8_RHIOR</name>
<dbReference type="EMBL" id="JAANQT010000399">
    <property type="protein sequence ID" value="KAG1311336.1"/>
    <property type="molecule type" value="Genomic_DNA"/>
</dbReference>
<protein>
    <submittedName>
        <fullName evidence="1">Uncharacterized protein</fullName>
    </submittedName>
</protein>
<dbReference type="Proteomes" id="UP000716291">
    <property type="component" value="Unassembled WGS sequence"/>
</dbReference>
<proteinExistence type="predicted"/>
<evidence type="ECO:0000313" key="2">
    <source>
        <dbReference type="Proteomes" id="UP000716291"/>
    </source>
</evidence>
<comment type="caution">
    <text evidence="1">The sequence shown here is derived from an EMBL/GenBank/DDBJ whole genome shotgun (WGS) entry which is preliminary data.</text>
</comment>
<reference evidence="1" key="1">
    <citation type="journal article" date="2020" name="Microb. Genom.">
        <title>Genetic diversity of clinical and environmental Mucorales isolates obtained from an investigation of mucormycosis cases among solid organ transplant recipients.</title>
        <authorList>
            <person name="Nguyen M.H."/>
            <person name="Kaul D."/>
            <person name="Muto C."/>
            <person name="Cheng S.J."/>
            <person name="Richter R.A."/>
            <person name="Bruno V.M."/>
            <person name="Liu G."/>
            <person name="Beyhan S."/>
            <person name="Sundermann A.J."/>
            <person name="Mounaud S."/>
            <person name="Pasculle A.W."/>
            <person name="Nierman W.C."/>
            <person name="Driscoll E."/>
            <person name="Cumbie R."/>
            <person name="Clancy C.J."/>
            <person name="Dupont C.L."/>
        </authorList>
    </citation>
    <scope>NUCLEOTIDE SEQUENCE</scope>
    <source>
        <strain evidence="1">GL11</strain>
    </source>
</reference>
<accession>A0A9P6XDU8</accession>
<keyword evidence="2" id="KW-1185">Reference proteome</keyword>
<organism evidence="1 2">
    <name type="scientific">Rhizopus oryzae</name>
    <name type="common">Mucormycosis agent</name>
    <name type="synonym">Rhizopus arrhizus var. delemar</name>
    <dbReference type="NCBI Taxonomy" id="64495"/>
    <lineage>
        <taxon>Eukaryota</taxon>
        <taxon>Fungi</taxon>
        <taxon>Fungi incertae sedis</taxon>
        <taxon>Mucoromycota</taxon>
        <taxon>Mucoromycotina</taxon>
        <taxon>Mucoromycetes</taxon>
        <taxon>Mucorales</taxon>
        <taxon>Mucorineae</taxon>
        <taxon>Rhizopodaceae</taxon>
        <taxon>Rhizopus</taxon>
    </lineage>
</organism>
<gene>
    <name evidence="1" type="ORF">G6F64_003878</name>
</gene>
<sequence>MKRTAFDKLLSVSPEKNDVICLGANLPPRLNADKDMYRHLKKQLKPHEASDIWIEAKDYIGDMVAANIHLTHLISRPPLMPTRLNVTHLGSINACLTFESQVTVVYSIAKKNRSHPDLISFLPYEVLKKVIQERHRSWNMNQKFPNDLMIELMELAWYIFAKKLISGIHSTSFQSLPMDTVMSPLNESEFITRYMLPIFQPLFDDDQRLTTIRCGYPKSTGTGNRPDCIISIMQGSYHLGNLRYGEIKSPLETGNHFGTNIDLLRLGLYCKNAIDDNKLGASLAIHVTGFMVVIYLLQLQADGIYLITKLEHIQFPTSIEDVPAFLTNATKLKNALHVFESQCIPVSDPAAASSAARQKRTTASASDMDMILKNTTCRKRRNVASHFPN</sequence>
<evidence type="ECO:0000313" key="1">
    <source>
        <dbReference type="EMBL" id="KAG1311336.1"/>
    </source>
</evidence>
<dbReference type="OrthoDB" id="2448606at2759"/>
<dbReference type="AlphaFoldDB" id="A0A9P6XDU8"/>